<reference evidence="2" key="2">
    <citation type="submission" date="2011-02" db="EMBL/GenBank/DDBJ databases">
        <title>The complete genome of Syntrophobotulus glycolicus DSM 8271.</title>
        <authorList>
            <person name="Lucas S."/>
            <person name="Copeland A."/>
            <person name="Lapidus A."/>
            <person name="Bruce D."/>
            <person name="Goodwin L."/>
            <person name="Pitluck S."/>
            <person name="Kyrpides N."/>
            <person name="Mavromatis K."/>
            <person name="Pagani I."/>
            <person name="Ivanova N."/>
            <person name="Mikhailova N."/>
            <person name="Chertkov O."/>
            <person name="Held B."/>
            <person name="Detter J.C."/>
            <person name="Tapia R."/>
            <person name="Han C."/>
            <person name="Land M."/>
            <person name="Hauser L."/>
            <person name="Markowitz V."/>
            <person name="Cheng J.-F."/>
            <person name="Hugenholtz P."/>
            <person name="Woyke T."/>
            <person name="Wu D."/>
            <person name="Spring S."/>
            <person name="Schroeder M."/>
            <person name="Brambilla E."/>
            <person name="Klenk H.-P."/>
            <person name="Eisen J.A."/>
        </authorList>
    </citation>
    <scope>NUCLEOTIDE SEQUENCE [LARGE SCALE GENOMIC DNA]</scope>
    <source>
        <strain evidence="2">DSM 8271 / FlGlyR</strain>
    </source>
</reference>
<dbReference type="STRING" id="645991.Sgly_2842"/>
<evidence type="ECO:0000313" key="2">
    <source>
        <dbReference type="Proteomes" id="UP000007488"/>
    </source>
</evidence>
<dbReference type="InterPro" id="IPR002187">
    <property type="entry name" value="N-reg_PII"/>
</dbReference>
<dbReference type="PANTHER" id="PTHR30115:SF11">
    <property type="entry name" value="NITROGEN REGULATORY PROTEIN P-II HOMOLOG"/>
    <property type="match status" value="1"/>
</dbReference>
<dbReference type="PANTHER" id="PTHR30115">
    <property type="entry name" value="NITROGEN REGULATORY PROTEIN P-II"/>
    <property type="match status" value="1"/>
</dbReference>
<name>F0SYK0_SYNGF</name>
<dbReference type="GO" id="GO:0006808">
    <property type="term" value="P:regulation of nitrogen utilization"/>
    <property type="evidence" value="ECO:0007669"/>
    <property type="project" value="InterPro"/>
</dbReference>
<dbReference type="HOGENOM" id="CLU_082268_0_1_9"/>
<dbReference type="GO" id="GO:0030234">
    <property type="term" value="F:enzyme regulator activity"/>
    <property type="evidence" value="ECO:0007669"/>
    <property type="project" value="InterPro"/>
</dbReference>
<dbReference type="PRINTS" id="PR00340">
    <property type="entry name" value="PIIGLNB"/>
</dbReference>
<dbReference type="InterPro" id="IPR011322">
    <property type="entry name" value="N-reg_PII-like_a/b"/>
</dbReference>
<reference evidence="1 2" key="1">
    <citation type="journal article" date="2011" name="Stand. Genomic Sci.">
        <title>Complete genome sequence of Syntrophobotulus glycolicus type strain (FlGlyR).</title>
        <authorList>
            <person name="Han C."/>
            <person name="Mwirichia R."/>
            <person name="Chertkov O."/>
            <person name="Held B."/>
            <person name="Lapidus A."/>
            <person name="Nolan M."/>
            <person name="Lucas S."/>
            <person name="Hammon N."/>
            <person name="Deshpande S."/>
            <person name="Cheng J.F."/>
            <person name="Tapia R."/>
            <person name="Goodwin L."/>
            <person name="Pitluck S."/>
            <person name="Huntemann M."/>
            <person name="Liolios K."/>
            <person name="Ivanova N."/>
            <person name="Pagani I."/>
            <person name="Mavromatis K."/>
            <person name="Ovchinikova G."/>
            <person name="Pati A."/>
            <person name="Chen A."/>
            <person name="Palaniappan K."/>
            <person name="Land M."/>
            <person name="Hauser L."/>
            <person name="Brambilla E.M."/>
            <person name="Rohde M."/>
            <person name="Spring S."/>
            <person name="Sikorski J."/>
            <person name="Goker M."/>
            <person name="Woyke T."/>
            <person name="Bristow J."/>
            <person name="Eisen J.A."/>
            <person name="Markowitz V."/>
            <person name="Hugenholtz P."/>
            <person name="Kyrpides N.C."/>
            <person name="Klenk H.P."/>
            <person name="Detter J.C."/>
        </authorList>
    </citation>
    <scope>NUCLEOTIDE SEQUENCE [LARGE SCALE GENOMIC DNA]</scope>
    <source>
        <strain evidence="2">DSM 8271 / FlGlyR</strain>
    </source>
</reference>
<dbReference type="Pfam" id="PF00543">
    <property type="entry name" value="P-II"/>
    <property type="match status" value="1"/>
</dbReference>
<dbReference type="SUPFAM" id="SSF54913">
    <property type="entry name" value="GlnB-like"/>
    <property type="match status" value="1"/>
</dbReference>
<dbReference type="InterPro" id="IPR015867">
    <property type="entry name" value="N-reg_PII/ATP_PRibTrfase_C"/>
</dbReference>
<dbReference type="Gene3D" id="3.30.70.120">
    <property type="match status" value="1"/>
</dbReference>
<keyword evidence="2" id="KW-1185">Reference proteome</keyword>
<proteinExistence type="predicted"/>
<organism evidence="1 2">
    <name type="scientific">Syntrophobotulus glycolicus (strain DSM 8271 / FlGlyR)</name>
    <dbReference type="NCBI Taxonomy" id="645991"/>
    <lineage>
        <taxon>Bacteria</taxon>
        <taxon>Bacillati</taxon>
        <taxon>Bacillota</taxon>
        <taxon>Clostridia</taxon>
        <taxon>Eubacteriales</taxon>
        <taxon>Desulfitobacteriaceae</taxon>
        <taxon>Syntrophobotulus</taxon>
    </lineage>
</organism>
<dbReference type="eggNOG" id="COG0347">
    <property type="taxonomic scope" value="Bacteria"/>
</dbReference>
<dbReference type="EMBL" id="CP002547">
    <property type="protein sequence ID" value="ADY57112.1"/>
    <property type="molecule type" value="Genomic_DNA"/>
</dbReference>
<gene>
    <name evidence="1" type="ordered locus">Sgly_2842</name>
</gene>
<dbReference type="RefSeq" id="WP_013625932.1">
    <property type="nucleotide sequence ID" value="NC_015172.1"/>
</dbReference>
<dbReference type="AlphaFoldDB" id="F0SYK0"/>
<dbReference type="GO" id="GO:0005829">
    <property type="term" value="C:cytosol"/>
    <property type="evidence" value="ECO:0007669"/>
    <property type="project" value="TreeGrafter"/>
</dbReference>
<protein>
    <submittedName>
        <fullName evidence="1">Nitrogen regulatory protein P-II</fullName>
    </submittedName>
</protein>
<sequence length="128" mass="13980">MKEIIAIVRRHQVPASKKALEEAGFNALTIQSVEGHGKQKGMGGWAAEVDPQLRPLLKSETPAGDSFMKWVPKRMLTLAVQDDEVEKAVNALIKVNQTGHIGDGKLFICPLEEVVRVRTGENGPRAIS</sequence>
<dbReference type="Proteomes" id="UP000007488">
    <property type="component" value="Chromosome"/>
</dbReference>
<dbReference type="PROSITE" id="PS51343">
    <property type="entry name" value="PII_GLNB_DOM"/>
    <property type="match status" value="1"/>
</dbReference>
<dbReference type="SMART" id="SM00938">
    <property type="entry name" value="P-II"/>
    <property type="match status" value="1"/>
</dbReference>
<dbReference type="KEGG" id="sgy:Sgly_2842"/>
<evidence type="ECO:0000313" key="1">
    <source>
        <dbReference type="EMBL" id="ADY57112.1"/>
    </source>
</evidence>
<dbReference type="OrthoDB" id="9802729at2"/>
<dbReference type="GO" id="GO:0005524">
    <property type="term" value="F:ATP binding"/>
    <property type="evidence" value="ECO:0007669"/>
    <property type="project" value="TreeGrafter"/>
</dbReference>
<accession>F0SYK0</accession>